<keyword evidence="14" id="KW-1185">Reference proteome</keyword>
<evidence type="ECO:0000313" key="13">
    <source>
        <dbReference type="EMBL" id="SDZ83179.1"/>
    </source>
</evidence>
<dbReference type="GO" id="GO:0000166">
    <property type="term" value="F:nucleotide binding"/>
    <property type="evidence" value="ECO:0007669"/>
    <property type="project" value="UniProtKB-KW"/>
</dbReference>
<dbReference type="PANTHER" id="PTHR43622:SF1">
    <property type="entry name" value="3-DEHYDROQUINATE SYNTHASE"/>
    <property type="match status" value="1"/>
</dbReference>
<evidence type="ECO:0000256" key="2">
    <source>
        <dbReference type="ARBA" id="ARBA00001941"/>
    </source>
</evidence>
<comment type="cofactor">
    <cofactor evidence="1">
        <name>NAD(+)</name>
        <dbReference type="ChEBI" id="CHEBI:57540"/>
    </cofactor>
</comment>
<keyword evidence="4" id="KW-0479">Metal-binding</keyword>
<dbReference type="SUPFAM" id="SSF56796">
    <property type="entry name" value="Dehydroquinate synthase-like"/>
    <property type="match status" value="1"/>
</dbReference>
<evidence type="ECO:0000256" key="10">
    <source>
        <dbReference type="NCBIfam" id="TIGR01357"/>
    </source>
</evidence>
<evidence type="ECO:0000259" key="11">
    <source>
        <dbReference type="Pfam" id="PF01761"/>
    </source>
</evidence>
<protein>
    <recommendedName>
        <fullName evidence="10">3-dehydroquinate synthase</fullName>
        <ecNumber evidence="10">4.2.3.4</ecNumber>
    </recommendedName>
</protein>
<dbReference type="InterPro" id="IPR030960">
    <property type="entry name" value="DHQS/DOIS_N"/>
</dbReference>
<dbReference type="PANTHER" id="PTHR43622">
    <property type="entry name" value="3-DEHYDROQUINATE SYNTHASE"/>
    <property type="match status" value="1"/>
</dbReference>
<evidence type="ECO:0000256" key="9">
    <source>
        <dbReference type="ARBA" id="ARBA00023285"/>
    </source>
</evidence>
<comment type="function">
    <text evidence="3">Catalyzes the conversion of 3-deoxy-D-arabino-heptulosonate 7-phosphate (DAHP) to dehydroquinate (DHQ).</text>
</comment>
<keyword evidence="7" id="KW-0520">NAD</keyword>
<evidence type="ECO:0000256" key="4">
    <source>
        <dbReference type="ARBA" id="ARBA00022723"/>
    </source>
</evidence>
<feature type="domain" description="3-dehydroquinate synthase C-terminal" evidence="12">
    <location>
        <begin position="196"/>
        <end position="332"/>
    </location>
</feature>
<dbReference type="NCBIfam" id="TIGR01357">
    <property type="entry name" value="aroB"/>
    <property type="match status" value="1"/>
</dbReference>
<dbReference type="GO" id="GO:0046872">
    <property type="term" value="F:metal ion binding"/>
    <property type="evidence" value="ECO:0007669"/>
    <property type="project" value="UniProtKB-KW"/>
</dbReference>
<comment type="cofactor">
    <cofactor evidence="2">
        <name>Co(2+)</name>
        <dbReference type="ChEBI" id="CHEBI:48828"/>
    </cofactor>
</comment>
<keyword evidence="6" id="KW-0862">Zinc</keyword>
<dbReference type="PIRSF" id="PIRSF001455">
    <property type="entry name" value="DHQ_synth"/>
    <property type="match status" value="1"/>
</dbReference>
<dbReference type="InterPro" id="IPR030963">
    <property type="entry name" value="DHQ_synth_fam"/>
</dbReference>
<dbReference type="OrthoDB" id="9806583at2"/>
<dbReference type="Pfam" id="PF24621">
    <property type="entry name" value="DHQS_C"/>
    <property type="match status" value="1"/>
</dbReference>
<dbReference type="GO" id="GO:0003856">
    <property type="term" value="F:3-dehydroquinate synthase activity"/>
    <property type="evidence" value="ECO:0007669"/>
    <property type="project" value="UniProtKB-UniRule"/>
</dbReference>
<dbReference type="Pfam" id="PF01761">
    <property type="entry name" value="DHQ_synthase"/>
    <property type="match status" value="1"/>
</dbReference>
<keyword evidence="8" id="KW-0456">Lyase</keyword>
<name>A0A1H3W7R8_9BACT</name>
<evidence type="ECO:0000256" key="6">
    <source>
        <dbReference type="ARBA" id="ARBA00022833"/>
    </source>
</evidence>
<dbReference type="AlphaFoldDB" id="A0A1H3W7R8"/>
<dbReference type="EC" id="4.2.3.4" evidence="10"/>
<evidence type="ECO:0000256" key="8">
    <source>
        <dbReference type="ARBA" id="ARBA00023239"/>
    </source>
</evidence>
<dbReference type="RefSeq" id="WP_091393310.1">
    <property type="nucleotide sequence ID" value="NZ_FNQY01000002.1"/>
</dbReference>
<evidence type="ECO:0000256" key="7">
    <source>
        <dbReference type="ARBA" id="ARBA00023027"/>
    </source>
</evidence>
<sequence>MFSKKASLRPVIKAAAALYAERYKKKKPLKKTIKYSSGTTVFHFDSSLDQLDKLADKNAAFIITDDNLYHYYQKKLKGWKVLLIKAGEAYKNMDAVQQLIGQLIEAGADRKSTIIGMGGGVVTDIAGFVASIYLRGVDFGFIPTSVLAMVDASIGGKNGVDVGIFKNMAGIIRQPRFLLYDYSLLKTLPNEEWVGGFAEIIKHACIKDAAMFKLLEQHSLKDFKKTPDLLSQLIARNVLIKAKVVQLDETEQGDRKLLNYGHTLGHAIENTYQLPHGSAVSIGMVVAAYLSKAVLDFNQSERIIKLVQAYGLPAYYDYDPQDALAKMRSDKKRVKDQIHFVLLEKIGKAVHQPLTMEQIAPVVELMGAKGQSNK</sequence>
<dbReference type="GO" id="GO:0009073">
    <property type="term" value="P:aromatic amino acid family biosynthetic process"/>
    <property type="evidence" value="ECO:0007669"/>
    <property type="project" value="InterPro"/>
</dbReference>
<dbReference type="InterPro" id="IPR056179">
    <property type="entry name" value="DHQS_C"/>
</dbReference>
<dbReference type="Gene3D" id="3.40.50.1970">
    <property type="match status" value="1"/>
</dbReference>
<dbReference type="STRING" id="551991.SAMN05192529_102208"/>
<dbReference type="EMBL" id="FNQY01000002">
    <property type="protein sequence ID" value="SDZ83179.1"/>
    <property type="molecule type" value="Genomic_DNA"/>
</dbReference>
<dbReference type="GO" id="GO:0005737">
    <property type="term" value="C:cytoplasm"/>
    <property type="evidence" value="ECO:0007669"/>
    <property type="project" value="InterPro"/>
</dbReference>
<keyword evidence="5" id="KW-0547">Nucleotide-binding</keyword>
<keyword evidence="9" id="KW-0170">Cobalt</keyword>
<evidence type="ECO:0000256" key="1">
    <source>
        <dbReference type="ARBA" id="ARBA00001911"/>
    </source>
</evidence>
<dbReference type="Proteomes" id="UP000199041">
    <property type="component" value="Unassembled WGS sequence"/>
</dbReference>
<feature type="domain" description="3-dehydroquinate synthase N-terminal" evidence="11">
    <location>
        <begin position="83"/>
        <end position="193"/>
    </location>
</feature>
<reference evidence="13 14" key="1">
    <citation type="submission" date="2016-10" db="EMBL/GenBank/DDBJ databases">
        <authorList>
            <person name="de Groot N.N."/>
        </authorList>
    </citation>
    <scope>NUCLEOTIDE SEQUENCE [LARGE SCALE GENOMIC DNA]</scope>
    <source>
        <strain evidence="13 14">Vu-144</strain>
    </source>
</reference>
<evidence type="ECO:0000259" key="12">
    <source>
        <dbReference type="Pfam" id="PF24621"/>
    </source>
</evidence>
<evidence type="ECO:0000256" key="3">
    <source>
        <dbReference type="ARBA" id="ARBA00003485"/>
    </source>
</evidence>
<gene>
    <name evidence="13" type="ORF">SAMN05192529_102208</name>
</gene>
<dbReference type="Gene3D" id="1.20.1090.10">
    <property type="entry name" value="Dehydroquinate synthase-like - alpha domain"/>
    <property type="match status" value="1"/>
</dbReference>
<organism evidence="13 14">
    <name type="scientific">Arachidicoccus rhizosphaerae</name>
    <dbReference type="NCBI Taxonomy" id="551991"/>
    <lineage>
        <taxon>Bacteria</taxon>
        <taxon>Pseudomonadati</taxon>
        <taxon>Bacteroidota</taxon>
        <taxon>Chitinophagia</taxon>
        <taxon>Chitinophagales</taxon>
        <taxon>Chitinophagaceae</taxon>
        <taxon>Arachidicoccus</taxon>
    </lineage>
</organism>
<dbReference type="CDD" id="cd08195">
    <property type="entry name" value="DHQS"/>
    <property type="match status" value="1"/>
</dbReference>
<dbReference type="GO" id="GO:0009423">
    <property type="term" value="P:chorismate biosynthetic process"/>
    <property type="evidence" value="ECO:0007669"/>
    <property type="project" value="UniProtKB-UniRule"/>
</dbReference>
<proteinExistence type="predicted"/>
<evidence type="ECO:0000256" key="5">
    <source>
        <dbReference type="ARBA" id="ARBA00022741"/>
    </source>
</evidence>
<dbReference type="InterPro" id="IPR050071">
    <property type="entry name" value="Dehydroquinate_synthase"/>
</dbReference>
<evidence type="ECO:0000313" key="14">
    <source>
        <dbReference type="Proteomes" id="UP000199041"/>
    </source>
</evidence>
<accession>A0A1H3W7R8</accession>
<dbReference type="InterPro" id="IPR016037">
    <property type="entry name" value="DHQ_synth_AroB"/>
</dbReference>